<dbReference type="EMBL" id="SUKA01000006">
    <property type="protein sequence ID" value="TJY63480.1"/>
    <property type="molecule type" value="Genomic_DNA"/>
</dbReference>
<protein>
    <submittedName>
        <fullName evidence="1">PorT</fullName>
    </submittedName>
</protein>
<dbReference type="RefSeq" id="WP_136822154.1">
    <property type="nucleotide sequence ID" value="NZ_BMJX01000006.1"/>
</dbReference>
<dbReference type="Proteomes" id="UP000309872">
    <property type="component" value="Unassembled WGS sequence"/>
</dbReference>
<sequence length="273" mass="31073">MKKLSTLILFIVAITFSYGQRRFSLPFSSVYDEDAPILLGLQYNYVNQNYVLGLKEGWQGLTIDYPGDNINDVGELQGISSKTGSGFSVSIPVDFRTSENLYFTFSPSFLFVNHAGIEYTSMDETKEPLLRKTRHIQTSTSGSNFNAFEFPVNIKFRSDEKVLKNKFNRYRGYVTGGARYSRWIGINGEYEALLKESSDIAQSIILKPGYLSWEIGIGADIFFPYFKMSPEIKFNQSFKSALDHQHPLAAENKFMAPLEKGLIRNIYLSVIFQ</sequence>
<comment type="caution">
    <text evidence="1">The sequence shown here is derived from an EMBL/GenBank/DDBJ whole genome shotgun (WGS) entry which is preliminary data.</text>
</comment>
<reference evidence="1 2" key="1">
    <citation type="submission" date="2019-04" db="EMBL/GenBank/DDBJ databases">
        <title>Sphingobacterium olei sp. nov., isolated from oil-contaminated soil.</title>
        <authorList>
            <person name="Liu B."/>
        </authorList>
    </citation>
    <scope>NUCLEOTIDE SEQUENCE [LARGE SCALE GENOMIC DNA]</scope>
    <source>
        <strain evidence="1 2">Y3L14</strain>
    </source>
</reference>
<dbReference type="OrthoDB" id="1467485at2"/>
<proteinExistence type="predicted"/>
<evidence type="ECO:0000313" key="1">
    <source>
        <dbReference type="EMBL" id="TJY63480.1"/>
    </source>
</evidence>
<name>A0A4U0GWH3_9SPHI</name>
<dbReference type="AlphaFoldDB" id="A0A4U0GWH3"/>
<evidence type="ECO:0000313" key="2">
    <source>
        <dbReference type="Proteomes" id="UP000309872"/>
    </source>
</evidence>
<accession>A0A4U0GWH3</accession>
<organism evidence="1 2">
    <name type="scientific">Sphingobacterium alkalisoli</name>
    <dbReference type="NCBI Taxonomy" id="1874115"/>
    <lineage>
        <taxon>Bacteria</taxon>
        <taxon>Pseudomonadati</taxon>
        <taxon>Bacteroidota</taxon>
        <taxon>Sphingobacteriia</taxon>
        <taxon>Sphingobacteriales</taxon>
        <taxon>Sphingobacteriaceae</taxon>
        <taxon>Sphingobacterium</taxon>
    </lineage>
</organism>
<gene>
    <name evidence="1" type="ORF">FAZ19_18045</name>
</gene>
<keyword evidence="2" id="KW-1185">Reference proteome</keyword>